<sequence length="112" mass="11822">MVDGREVAHVLIADTYWTRLRGMLGRRPLPPALLLRPSGSVHGMGMREPLDVAMLAPDGTVLSTRVLRPLGLVGAPRGTRDVLEAPVGSFARWGLREGSAVTVDDAGARAGG</sequence>
<gene>
    <name evidence="1" type="ORF">Q760_16670</name>
</gene>
<protein>
    <recommendedName>
        <fullName evidence="3">DUF192 domain-containing protein</fullName>
    </recommendedName>
</protein>
<dbReference type="InterPro" id="IPR038695">
    <property type="entry name" value="Saro_0823-like_sf"/>
</dbReference>
<evidence type="ECO:0000313" key="2">
    <source>
        <dbReference type="Proteomes" id="UP000029833"/>
    </source>
</evidence>
<organism evidence="1 2">
    <name type="scientific">Cellulomonas cellasea DSM 20118</name>
    <dbReference type="NCBI Taxonomy" id="1408250"/>
    <lineage>
        <taxon>Bacteria</taxon>
        <taxon>Bacillati</taxon>
        <taxon>Actinomycetota</taxon>
        <taxon>Actinomycetes</taxon>
        <taxon>Micrococcales</taxon>
        <taxon>Cellulomonadaceae</taxon>
        <taxon>Cellulomonas</taxon>
    </lineage>
</organism>
<name>A0A0A0B7X9_9CELL</name>
<dbReference type="OrthoDB" id="3177228at2"/>
<dbReference type="Gene3D" id="2.60.120.1140">
    <property type="entry name" value="Protein of unknown function DUF192"/>
    <property type="match status" value="1"/>
</dbReference>
<evidence type="ECO:0008006" key="3">
    <source>
        <dbReference type="Google" id="ProtNLM"/>
    </source>
</evidence>
<accession>A0A0A0B7X9</accession>
<dbReference type="EMBL" id="AXNT01000077">
    <property type="protein sequence ID" value="KGM01899.1"/>
    <property type="molecule type" value="Genomic_DNA"/>
</dbReference>
<dbReference type="AlphaFoldDB" id="A0A0A0B7X9"/>
<dbReference type="InterPro" id="IPR003795">
    <property type="entry name" value="DUF192"/>
</dbReference>
<evidence type="ECO:0000313" key="1">
    <source>
        <dbReference type="EMBL" id="KGM01899.1"/>
    </source>
</evidence>
<comment type="caution">
    <text evidence="1">The sequence shown here is derived from an EMBL/GenBank/DDBJ whole genome shotgun (WGS) entry which is preliminary data.</text>
</comment>
<dbReference type="Pfam" id="PF02643">
    <property type="entry name" value="DUF192"/>
    <property type="match status" value="1"/>
</dbReference>
<dbReference type="STRING" id="1408250.Q760_16670"/>
<keyword evidence="2" id="KW-1185">Reference proteome</keyword>
<proteinExistence type="predicted"/>
<dbReference type="Proteomes" id="UP000029833">
    <property type="component" value="Unassembled WGS sequence"/>
</dbReference>
<reference evidence="1 2" key="1">
    <citation type="submission" date="2013-10" db="EMBL/GenBank/DDBJ databases">
        <authorList>
            <person name="Wang G."/>
            <person name="Zhuang W."/>
        </authorList>
    </citation>
    <scope>NUCLEOTIDE SEQUENCE [LARGE SCALE GENOMIC DNA]</scope>
    <source>
        <strain evidence="1 2">DSM 20118</strain>
    </source>
</reference>